<dbReference type="PANTHER" id="PTHR34477:SF1">
    <property type="entry name" value="UPF0213 PROTEIN YHBQ"/>
    <property type="match status" value="1"/>
</dbReference>
<evidence type="ECO:0000256" key="1">
    <source>
        <dbReference type="ARBA" id="ARBA00007435"/>
    </source>
</evidence>
<feature type="domain" description="GIY-YIG" evidence="2">
    <location>
        <begin position="1"/>
        <end position="79"/>
    </location>
</feature>
<dbReference type="Proteomes" id="UP000287243">
    <property type="component" value="Chromosome"/>
</dbReference>
<dbReference type="CDD" id="cd10449">
    <property type="entry name" value="GIY-YIG_SLX1_like"/>
    <property type="match status" value="1"/>
</dbReference>
<dbReference type="SUPFAM" id="SSF82771">
    <property type="entry name" value="GIY-YIG endonuclease"/>
    <property type="match status" value="1"/>
</dbReference>
<evidence type="ECO:0000259" key="2">
    <source>
        <dbReference type="PROSITE" id="PS50164"/>
    </source>
</evidence>
<dbReference type="InterPro" id="IPR000305">
    <property type="entry name" value="GIY-YIG_endonuc"/>
</dbReference>
<evidence type="ECO:0000313" key="4">
    <source>
        <dbReference type="Proteomes" id="UP000287243"/>
    </source>
</evidence>
<gene>
    <name evidence="3" type="ORF">BU251_01650</name>
</gene>
<name>A0A410P347_VELA1</name>
<reference evidence="3 4" key="1">
    <citation type="submission" date="2017-01" db="EMBL/GenBank/DDBJ databases">
        <title>First insights into the biology of 'candidatus Vampirococcus archaeovorus'.</title>
        <authorList>
            <person name="Kizina J."/>
            <person name="Jordan S."/>
            <person name="Stueber K."/>
            <person name="Reinhardt R."/>
            <person name="Harder J."/>
        </authorList>
    </citation>
    <scope>NUCLEOTIDE SEQUENCE [LARGE SCALE GENOMIC DNA]</scope>
    <source>
        <strain evidence="3 4">LiM</strain>
    </source>
</reference>
<dbReference type="AlphaFoldDB" id="A0A410P347"/>
<sequence>MFVYILQSKKDGTFYVGSAKNVAERLLQHNRSQSLATKGKRPWILVGAEEYDTVSVALKREKFFKTGRGKRAIRNLYLKK</sequence>
<comment type="similarity">
    <text evidence="1">Belongs to the UPF0213 family.</text>
</comment>
<accession>A0A410P347</accession>
<protein>
    <recommendedName>
        <fullName evidence="2">GIY-YIG domain-containing protein</fullName>
    </recommendedName>
</protein>
<dbReference type="EMBL" id="CP019384">
    <property type="protein sequence ID" value="QAT16522.1"/>
    <property type="molecule type" value="Genomic_DNA"/>
</dbReference>
<dbReference type="PANTHER" id="PTHR34477">
    <property type="entry name" value="UPF0213 PROTEIN YHBQ"/>
    <property type="match status" value="1"/>
</dbReference>
<keyword evidence="4" id="KW-1185">Reference proteome</keyword>
<evidence type="ECO:0000313" key="3">
    <source>
        <dbReference type="EMBL" id="QAT16522.1"/>
    </source>
</evidence>
<dbReference type="InterPro" id="IPR050190">
    <property type="entry name" value="UPF0213_domain"/>
</dbReference>
<dbReference type="Gene3D" id="3.40.1440.10">
    <property type="entry name" value="GIY-YIG endonuclease"/>
    <property type="match status" value="1"/>
</dbReference>
<dbReference type="RefSeq" id="WP_128699161.1">
    <property type="nucleotide sequence ID" value="NZ_CP019384.1"/>
</dbReference>
<dbReference type="OrthoDB" id="1495241at2"/>
<dbReference type="Pfam" id="PF01541">
    <property type="entry name" value="GIY-YIG"/>
    <property type="match status" value="1"/>
</dbReference>
<dbReference type="PROSITE" id="PS50164">
    <property type="entry name" value="GIY_YIG"/>
    <property type="match status" value="1"/>
</dbReference>
<dbReference type="InterPro" id="IPR035901">
    <property type="entry name" value="GIY-YIG_endonuc_sf"/>
</dbReference>
<dbReference type="KEGG" id="vai:BU251_01650"/>
<organism evidence="3 4">
    <name type="scientific">Velamenicoccus archaeovorus</name>
    <dbReference type="NCBI Taxonomy" id="1930593"/>
    <lineage>
        <taxon>Bacteria</taxon>
        <taxon>Pseudomonadati</taxon>
        <taxon>Candidatus Omnitrophota</taxon>
        <taxon>Candidatus Velamenicoccus</taxon>
    </lineage>
</organism>
<proteinExistence type="inferred from homology"/>